<dbReference type="EMBL" id="BAUV01000009">
    <property type="protein sequence ID" value="GAE34661.1"/>
    <property type="molecule type" value="Genomic_DNA"/>
</dbReference>
<keyword evidence="1" id="KW-0808">Transferase</keyword>
<dbReference type="eggNOG" id="COG2312">
    <property type="taxonomic scope" value="Bacteria"/>
</dbReference>
<sequence>MVQTLDLTKAIKESATRFNSVSDLKPLLEKAGEAKYVLLGESTHGTSEFYTLRAEISKWLIEHKGFDYICVEGDWPSCHEVNRYIKYPTSYQNPYDALKAFKRWPKWMWANEEVASLVSWLKQFNDSKENKSKIGFHGIDVYSLFESMSEIVAYLESINSPDVNKAKRAFECFEPFHHEAQMYGVSASFYGKDCLEELVDLLHSLHVNRDFYPQDLEATLNMELNSLVVQNAEDYYRVMVTDGNESWNIRDRHMVEALQKVSSFYGPESKGIIWEHNTHIGDARATDMADEGMVNVGQLMREQFGRDQVYAVGFGFYEGSVIAADTWGDPYQEIPVPKAQMGSWEQQLHESGAFNKFLLFDQTNHSLFNQTVGHRAIGVTYNPQYEHMGNYVPSRLSERYDAFIHFEQTKALQPLN</sequence>
<dbReference type="Gene3D" id="3.30.1870.10">
    <property type="entry name" value="EreA-like, domain 2"/>
    <property type="match status" value="1"/>
</dbReference>
<dbReference type="InterPro" id="IPR007815">
    <property type="entry name" value="Emycin_Estase"/>
</dbReference>
<dbReference type="OrthoDB" id="9810066at2"/>
<dbReference type="SUPFAM" id="SSF159501">
    <property type="entry name" value="EreA/ChaN-like"/>
    <property type="match status" value="1"/>
</dbReference>
<dbReference type="InterPro" id="IPR014622">
    <property type="entry name" value="UCP036794_erythomycin"/>
</dbReference>
<dbReference type="PANTHER" id="PTHR31299:SF0">
    <property type="entry name" value="ESTERASE, PUTATIVE (AFU_ORTHOLOGUE AFUA_1G05850)-RELATED"/>
    <property type="match status" value="1"/>
</dbReference>
<comment type="caution">
    <text evidence="1">The sequence shown here is derived from an EMBL/GenBank/DDBJ whole genome shotgun (WGS) entry which is preliminary data.</text>
</comment>
<dbReference type="Gene3D" id="3.40.1660.10">
    <property type="entry name" value="EreA-like (biosynthetic domain)"/>
    <property type="match status" value="1"/>
</dbReference>
<dbReference type="InterPro" id="IPR052036">
    <property type="entry name" value="Hydrolase/PRTase-associated"/>
</dbReference>
<dbReference type="AlphaFoldDB" id="W4QRD7"/>
<keyword evidence="2" id="KW-1185">Reference proteome</keyword>
<dbReference type="GO" id="GO:0046677">
    <property type="term" value="P:response to antibiotic"/>
    <property type="evidence" value="ECO:0007669"/>
    <property type="project" value="InterPro"/>
</dbReference>
<dbReference type="GO" id="GO:0008168">
    <property type="term" value="F:methyltransferase activity"/>
    <property type="evidence" value="ECO:0007669"/>
    <property type="project" value="UniProtKB-KW"/>
</dbReference>
<dbReference type="Proteomes" id="UP000018896">
    <property type="component" value="Unassembled WGS sequence"/>
</dbReference>
<evidence type="ECO:0000313" key="1">
    <source>
        <dbReference type="EMBL" id="GAE34661.1"/>
    </source>
</evidence>
<gene>
    <name evidence="1" type="ORF">JCM9157_1732</name>
</gene>
<dbReference type="GO" id="GO:0032259">
    <property type="term" value="P:methylation"/>
    <property type="evidence" value="ECO:0007669"/>
    <property type="project" value="UniProtKB-KW"/>
</dbReference>
<dbReference type="Pfam" id="PF05139">
    <property type="entry name" value="Erythro_esteras"/>
    <property type="match status" value="1"/>
</dbReference>
<name>W4QRD7_HALA3</name>
<evidence type="ECO:0000313" key="2">
    <source>
        <dbReference type="Proteomes" id="UP000018896"/>
    </source>
</evidence>
<keyword evidence="1" id="KW-0489">Methyltransferase</keyword>
<accession>W4QRD7</accession>
<protein>
    <submittedName>
        <fullName evidence="1">Protein-L-isoaspartate O-methyltransferase</fullName>
    </submittedName>
</protein>
<dbReference type="RefSeq" id="WP_035663629.1">
    <property type="nucleotide sequence ID" value="NZ_BAUV01000009.1"/>
</dbReference>
<dbReference type="PIRSF" id="PIRSF036794">
    <property type="entry name" value="UCP_erythr_ester"/>
    <property type="match status" value="1"/>
</dbReference>
<dbReference type="PANTHER" id="PTHR31299">
    <property type="entry name" value="ESTERASE, PUTATIVE (AFU_ORTHOLOGUE AFUA_1G05850)-RELATED"/>
    <property type="match status" value="1"/>
</dbReference>
<reference evidence="1 2" key="1">
    <citation type="journal article" date="2014" name="Genome Announc.">
        <title>Draft Genome Sequences of Three Alkaliphilic Bacillus Strains, Bacillus wakoensis JCM 9140T, Bacillus akibai JCM 9157T, and Bacillus hemicellulosilyticus JCM 9152T.</title>
        <authorList>
            <person name="Yuki M."/>
            <person name="Oshima K."/>
            <person name="Suda W."/>
            <person name="Oshida Y."/>
            <person name="Kitamura K."/>
            <person name="Iida T."/>
            <person name="Hattori M."/>
            <person name="Ohkuma M."/>
        </authorList>
    </citation>
    <scope>NUCLEOTIDE SEQUENCE [LARGE SCALE GENOMIC DNA]</scope>
    <source>
        <strain evidence="1 2">JCM 9157</strain>
    </source>
</reference>
<dbReference type="STRING" id="1236973.JCM9157_1732"/>
<dbReference type="Gene3D" id="1.20.1440.30">
    <property type="entry name" value="Biosynthetic Protein domain"/>
    <property type="match status" value="1"/>
</dbReference>
<proteinExistence type="predicted"/>
<organism evidence="1 2">
    <name type="scientific">Halalkalibacter akibai (strain ATCC 43226 / DSM 21942 / CIP 109018 / JCM 9157 / 1139)</name>
    <name type="common">Bacillus akibai</name>
    <dbReference type="NCBI Taxonomy" id="1236973"/>
    <lineage>
        <taxon>Bacteria</taxon>
        <taxon>Bacillati</taxon>
        <taxon>Bacillota</taxon>
        <taxon>Bacilli</taxon>
        <taxon>Bacillales</taxon>
        <taxon>Bacillaceae</taxon>
        <taxon>Halalkalibacter</taxon>
    </lineage>
</organism>
<dbReference type="CDD" id="cd14728">
    <property type="entry name" value="Ere-like"/>
    <property type="match status" value="1"/>
</dbReference>